<dbReference type="PANTHER" id="PTHR34606:SF16">
    <property type="entry name" value="BON DOMAIN-CONTAINING PROTEIN"/>
    <property type="match status" value="1"/>
</dbReference>
<comment type="caution">
    <text evidence="3">The sequence shown here is derived from an EMBL/GenBank/DDBJ whole genome shotgun (WGS) entry which is preliminary data.</text>
</comment>
<feature type="domain" description="BON" evidence="2">
    <location>
        <begin position="124"/>
        <end position="192"/>
    </location>
</feature>
<evidence type="ECO:0000313" key="4">
    <source>
        <dbReference type="Proteomes" id="UP000494216"/>
    </source>
</evidence>
<protein>
    <submittedName>
        <fullName evidence="3">Hyperosmotically inducible protein</fullName>
    </submittedName>
</protein>
<reference evidence="3 4" key="1">
    <citation type="submission" date="2020-02" db="EMBL/GenBank/DDBJ databases">
        <authorList>
            <person name="Hogendoorn C."/>
        </authorList>
    </citation>
    <scope>NUCLEOTIDE SEQUENCE [LARGE SCALE GENOMIC DNA]</scope>
    <source>
        <strain evidence="3">METHB21</strain>
    </source>
</reference>
<dbReference type="Pfam" id="PF04972">
    <property type="entry name" value="BON"/>
    <property type="match status" value="1"/>
</dbReference>
<dbReference type="InterPro" id="IPR051686">
    <property type="entry name" value="Lipoprotein_DolP"/>
</dbReference>
<dbReference type="EMBL" id="CADCXN010000053">
    <property type="protein sequence ID" value="CAA9890621.1"/>
    <property type="molecule type" value="Genomic_DNA"/>
</dbReference>
<dbReference type="PROSITE" id="PS51257">
    <property type="entry name" value="PROKAR_LIPOPROTEIN"/>
    <property type="match status" value="1"/>
</dbReference>
<dbReference type="Proteomes" id="UP000494216">
    <property type="component" value="Unassembled WGS sequence"/>
</dbReference>
<organism evidence="3 4">
    <name type="scientific">Candidatus Methylobacter favarea</name>
    <dbReference type="NCBI Taxonomy" id="2707345"/>
    <lineage>
        <taxon>Bacteria</taxon>
        <taxon>Pseudomonadati</taxon>
        <taxon>Pseudomonadota</taxon>
        <taxon>Gammaproteobacteria</taxon>
        <taxon>Methylococcales</taxon>
        <taxon>Methylococcaceae</taxon>
        <taxon>Methylobacter</taxon>
    </lineage>
</organism>
<accession>A0A8S0Y9U0</accession>
<proteinExistence type="predicted"/>
<dbReference type="SMART" id="SM00749">
    <property type="entry name" value="BON"/>
    <property type="match status" value="1"/>
</dbReference>
<gene>
    <name evidence="3" type="ORF">METHB2_250045</name>
</gene>
<dbReference type="AlphaFoldDB" id="A0A8S0Y9U0"/>
<feature type="region of interest" description="Disordered" evidence="1">
    <location>
        <begin position="36"/>
        <end position="113"/>
    </location>
</feature>
<dbReference type="PROSITE" id="PS50914">
    <property type="entry name" value="BON"/>
    <property type="match status" value="1"/>
</dbReference>
<dbReference type="PANTHER" id="PTHR34606">
    <property type="entry name" value="BON DOMAIN-CONTAINING PROTEIN"/>
    <property type="match status" value="1"/>
</dbReference>
<dbReference type="InterPro" id="IPR014004">
    <property type="entry name" value="Transpt-assoc_nodulatn_dom_bac"/>
</dbReference>
<name>A0A8S0Y9U0_9GAMM</name>
<feature type="compositionally biased region" description="Basic and acidic residues" evidence="1">
    <location>
        <begin position="36"/>
        <end position="112"/>
    </location>
</feature>
<sequence>MKTKNAYRHLSISERAFIVMCLSSALGLAGCQQGSEEKAEQKIDESTERTTEKLEGAKETVEDRAEQAKENIDKSAEATKENLEYKQKRVEEAGEKAKDTIEESAEKTKESIGTKTQSAENVVNDSVITTKIKTEFLADPLLKSTQISVTTVGGVASLSGAVDSQQSIDRALQIARNVKGVKSVENNLVVSAVPDKR</sequence>
<dbReference type="RefSeq" id="WP_174625544.1">
    <property type="nucleotide sequence ID" value="NZ_CADCXN010000053.1"/>
</dbReference>
<keyword evidence="4" id="KW-1185">Reference proteome</keyword>
<dbReference type="InterPro" id="IPR007055">
    <property type="entry name" value="BON_dom"/>
</dbReference>
<evidence type="ECO:0000313" key="3">
    <source>
        <dbReference type="EMBL" id="CAA9890621.1"/>
    </source>
</evidence>
<evidence type="ECO:0000256" key="1">
    <source>
        <dbReference type="SAM" id="MobiDB-lite"/>
    </source>
</evidence>
<dbReference type="Gene3D" id="3.30.1340.30">
    <property type="match status" value="1"/>
</dbReference>
<evidence type="ECO:0000259" key="2">
    <source>
        <dbReference type="PROSITE" id="PS50914"/>
    </source>
</evidence>